<organism evidence="2">
    <name type="scientific">Candidatus Kentrum sp. LFY</name>
    <dbReference type="NCBI Taxonomy" id="2126342"/>
    <lineage>
        <taxon>Bacteria</taxon>
        <taxon>Pseudomonadati</taxon>
        <taxon>Pseudomonadota</taxon>
        <taxon>Gammaproteobacteria</taxon>
        <taxon>Candidatus Kentrum</taxon>
    </lineage>
</organism>
<keyword evidence="1" id="KW-0812">Transmembrane</keyword>
<protein>
    <recommendedName>
        <fullName evidence="1">Probable queuosine precursor transporter</fullName>
        <shortName evidence="1">Q precursor transporter</shortName>
    </recommendedName>
</protein>
<name>A0A450UFN3_9GAMM</name>
<keyword evidence="1" id="KW-0997">Cell inner membrane</keyword>
<keyword evidence="1" id="KW-1003">Cell membrane</keyword>
<feature type="transmembrane region" description="Helical" evidence="1">
    <location>
        <begin position="85"/>
        <end position="108"/>
    </location>
</feature>
<feature type="transmembrane region" description="Helical" evidence="1">
    <location>
        <begin position="199"/>
        <end position="218"/>
    </location>
</feature>
<evidence type="ECO:0000313" key="2">
    <source>
        <dbReference type="EMBL" id="VFJ91262.1"/>
    </source>
</evidence>
<sequence>MTNETLFILTTLIDLIFVLFAFRMGKSWVVGIIVMNLIMVSCFAGKLIPIFGFVTNAANVFYAAIFLATDALTEHHGKNEGYRSVLIGFMCIMLFVVLGQSTLLFSTVELTQQVSDAMQTVFGAVPRIAAASMIAYLIAQNFDVWFYHFLQDKTKKKYLWLRNNVSTATSQLIDSVVFFTIAFYGIMPNTQLLEVILTGYAIKLIVAALDTPFIYLTYKIKKSS</sequence>
<dbReference type="GO" id="GO:0005886">
    <property type="term" value="C:plasma membrane"/>
    <property type="evidence" value="ECO:0007669"/>
    <property type="project" value="UniProtKB-SubCell"/>
</dbReference>
<keyword evidence="1" id="KW-1133">Transmembrane helix</keyword>
<dbReference type="GO" id="GO:0022857">
    <property type="term" value="F:transmembrane transporter activity"/>
    <property type="evidence" value="ECO:0007669"/>
    <property type="project" value="UniProtKB-UniRule"/>
</dbReference>
<accession>A0A450UFN3</accession>
<dbReference type="EMBL" id="CAADFH010000015">
    <property type="protein sequence ID" value="VFJ91262.1"/>
    <property type="molecule type" value="Genomic_DNA"/>
</dbReference>
<evidence type="ECO:0000256" key="1">
    <source>
        <dbReference type="HAMAP-Rule" id="MF_02088"/>
    </source>
</evidence>
<comment type="subcellular location">
    <subcellularLocation>
        <location evidence="1">Cell inner membrane</location>
        <topology evidence="1">Multi-pass membrane protein</topology>
    </subcellularLocation>
</comment>
<gene>
    <name evidence="2" type="ORF">BECKLFY1418A_GA0070994_10155</name>
</gene>
<dbReference type="NCBIfam" id="TIGR00697">
    <property type="entry name" value="queuosine precursor transporter"/>
    <property type="match status" value="1"/>
</dbReference>
<dbReference type="HAMAP" id="MF_02088">
    <property type="entry name" value="Q_prec_transport"/>
    <property type="match status" value="1"/>
</dbReference>
<dbReference type="InterPro" id="IPR003744">
    <property type="entry name" value="YhhQ"/>
</dbReference>
<feature type="transmembrane region" description="Helical" evidence="1">
    <location>
        <begin position="29"/>
        <end position="48"/>
    </location>
</feature>
<reference evidence="2" key="1">
    <citation type="submission" date="2019-02" db="EMBL/GenBank/DDBJ databases">
        <authorList>
            <person name="Gruber-Vodicka R. H."/>
            <person name="Seah K. B. B."/>
        </authorList>
    </citation>
    <scope>NUCLEOTIDE SEQUENCE</scope>
    <source>
        <strain evidence="2">BECK_M6</strain>
    </source>
</reference>
<dbReference type="PANTHER" id="PTHR34300">
    <property type="entry name" value="QUEUOSINE PRECURSOR TRANSPORTER-RELATED"/>
    <property type="match status" value="1"/>
</dbReference>
<feature type="transmembrane region" description="Helical" evidence="1">
    <location>
        <begin position="128"/>
        <end position="147"/>
    </location>
</feature>
<keyword evidence="1" id="KW-0472">Membrane</keyword>
<dbReference type="AlphaFoldDB" id="A0A450UFN3"/>
<proteinExistence type="inferred from homology"/>
<comment type="function">
    <text evidence="1">Involved in the import of queuosine (Q) precursors, required for Q precursor salvage.</text>
</comment>
<feature type="transmembrane region" description="Helical" evidence="1">
    <location>
        <begin position="168"/>
        <end position="187"/>
    </location>
</feature>
<keyword evidence="1" id="KW-0813">Transport</keyword>
<dbReference type="PANTHER" id="PTHR34300:SF2">
    <property type="entry name" value="QUEUOSINE PRECURSOR TRANSPORTER-RELATED"/>
    <property type="match status" value="1"/>
</dbReference>
<comment type="similarity">
    <text evidence="1">Belongs to the vitamin uptake transporter (VUT/ECF) (TC 2.A.88) family. Q precursor transporter subfamily.</text>
</comment>
<feature type="transmembrane region" description="Helical" evidence="1">
    <location>
        <begin position="6"/>
        <end position="22"/>
    </location>
</feature>
<dbReference type="Pfam" id="PF02592">
    <property type="entry name" value="Vut_1"/>
    <property type="match status" value="1"/>
</dbReference>